<dbReference type="AlphaFoldDB" id="A0A0S8FSA5"/>
<dbReference type="Proteomes" id="UP000051373">
    <property type="component" value="Unassembled WGS sequence"/>
</dbReference>
<organism evidence="2 3">
    <name type="scientific">candidate division WOR_3 bacterium SM23_42</name>
    <dbReference type="NCBI Taxonomy" id="1703779"/>
    <lineage>
        <taxon>Bacteria</taxon>
        <taxon>Bacteria division WOR-3</taxon>
    </lineage>
</organism>
<dbReference type="InterPro" id="IPR026444">
    <property type="entry name" value="Secre_tail"/>
</dbReference>
<dbReference type="SUPFAM" id="SSF50939">
    <property type="entry name" value="Sialidases"/>
    <property type="match status" value="1"/>
</dbReference>
<evidence type="ECO:0000313" key="2">
    <source>
        <dbReference type="EMBL" id="KPK62284.1"/>
    </source>
</evidence>
<evidence type="ECO:0000313" key="3">
    <source>
        <dbReference type="Proteomes" id="UP000051373"/>
    </source>
</evidence>
<gene>
    <name evidence="2" type="ORF">AMJ83_11295</name>
</gene>
<dbReference type="NCBIfam" id="TIGR04183">
    <property type="entry name" value="Por_Secre_tail"/>
    <property type="match status" value="1"/>
</dbReference>
<protein>
    <recommendedName>
        <fullName evidence="1">Secretion system C-terminal sorting domain-containing protein</fullName>
    </recommendedName>
</protein>
<proteinExistence type="predicted"/>
<name>A0A0S8FSA5_UNCW3</name>
<sequence>MKYIVGLIVSVNLLTSTITYTPQKALRGRDYLDNGQTCNLPHRVLPKTTRQAILVDSSGNAYTAWTNTQCCLALEPNIGGLQFVCRHYSPTGHLNVHQSNAYMAFWVHDMQVYQAEYGNARYPTSVASSSGPHIGFPILDPHTGYWGHMGAQWCDVGWYSSFWASPVDLSGDIGAPRSVGVELPTGDLVFVCDEINGLLPYYTTSPDLISVTLRTTVSSGNLATNSHLWGIDCNGGICYVFWYDLTDVSVWYRATTDGISWTPATEWELTYPSPYASNVFGLSQMAVTDAGNPVLVFDLSDGNDLTYPYSSKVYVSNASGASPIEVSNNGYGVWSYPTICTGGSNIAVIMQVAMDTTLIDSFARHDIFCTSSDDGGSTWSAPYNLTAGVIERPGVPQCAKRMNPASGYAYYFYGVNLVEDHDPYFHIVYDPEGSDPHAWYVGGLAWSGVENAVTIPSRLNLNVRPNPSSGFSNVYYSLTKTGNISLGIFDRLGRNIRTVEPARKTAGTHSLDLDTSELVVGTYFLVLDTEDGTISRSFVVVR</sequence>
<dbReference type="EMBL" id="LJUJ01000044">
    <property type="protein sequence ID" value="KPK62284.1"/>
    <property type="molecule type" value="Genomic_DNA"/>
</dbReference>
<dbReference type="Pfam" id="PF18962">
    <property type="entry name" value="Por_Secre_tail"/>
    <property type="match status" value="1"/>
</dbReference>
<dbReference type="InterPro" id="IPR036278">
    <property type="entry name" value="Sialidase_sf"/>
</dbReference>
<feature type="domain" description="Secretion system C-terminal sorting" evidence="1">
    <location>
        <begin position="465"/>
        <end position="540"/>
    </location>
</feature>
<reference evidence="2 3" key="1">
    <citation type="journal article" date="2015" name="Microbiome">
        <title>Genomic resolution of linkages in carbon, nitrogen, and sulfur cycling among widespread estuary sediment bacteria.</title>
        <authorList>
            <person name="Baker B.J."/>
            <person name="Lazar C.S."/>
            <person name="Teske A.P."/>
            <person name="Dick G.J."/>
        </authorList>
    </citation>
    <scope>NUCLEOTIDE SEQUENCE [LARGE SCALE GENOMIC DNA]</scope>
    <source>
        <strain evidence="2">SM23_42</strain>
    </source>
</reference>
<accession>A0A0S8FSA5</accession>
<dbReference type="STRING" id="1703779.AMJ83_11295"/>
<comment type="caution">
    <text evidence="2">The sequence shown here is derived from an EMBL/GenBank/DDBJ whole genome shotgun (WGS) entry which is preliminary data.</text>
</comment>
<evidence type="ECO:0000259" key="1">
    <source>
        <dbReference type="Pfam" id="PF18962"/>
    </source>
</evidence>